<evidence type="ECO:0000259" key="3">
    <source>
        <dbReference type="Pfam" id="PF23639"/>
    </source>
</evidence>
<feature type="compositionally biased region" description="Basic and acidic residues" evidence="1">
    <location>
        <begin position="885"/>
        <end position="919"/>
    </location>
</feature>
<dbReference type="EMBL" id="AONQ01000010">
    <property type="protein sequence ID" value="EME71022.1"/>
    <property type="molecule type" value="Genomic_DNA"/>
</dbReference>
<keyword evidence="5" id="KW-1185">Reference proteome</keyword>
<gene>
    <name evidence="4" type="ORF">H261_05534</name>
</gene>
<accession>M2ZUH0</accession>
<evidence type="ECO:0000259" key="2">
    <source>
        <dbReference type="Pfam" id="PF13362"/>
    </source>
</evidence>
<organism evidence="4 5">
    <name type="scientific">Paramagnetospirillum caucaseum</name>
    <dbReference type="NCBI Taxonomy" id="1244869"/>
    <lineage>
        <taxon>Bacteria</taxon>
        <taxon>Pseudomonadati</taxon>
        <taxon>Pseudomonadota</taxon>
        <taxon>Alphaproteobacteria</taxon>
        <taxon>Rhodospirillales</taxon>
        <taxon>Magnetospirillaceae</taxon>
        <taxon>Paramagnetospirillum</taxon>
    </lineage>
</organism>
<feature type="domain" description="Toprim" evidence="2">
    <location>
        <begin position="235"/>
        <end position="329"/>
    </location>
</feature>
<name>M2ZUH0_9PROT</name>
<reference evidence="4 5" key="1">
    <citation type="journal article" date="2014" name="Genome Announc.">
        <title>Draft Genome Sequence of Magnetospirillum sp. Strain SO-1, a Freshwater Magnetotactic Bacterium Isolated from the Ol'khovka River, Russia.</title>
        <authorList>
            <person name="Grouzdev D.S."/>
            <person name="Dziuba M.V."/>
            <person name="Sukhacheva M.S."/>
            <person name="Mardanov A.V."/>
            <person name="Beletskiy A.V."/>
            <person name="Kuznetsov B.B."/>
            <person name="Skryabin K.G."/>
        </authorList>
    </citation>
    <scope>NUCLEOTIDE SEQUENCE [LARGE SCALE GENOMIC DNA]</scope>
    <source>
        <strain evidence="4 5">SO-1</strain>
    </source>
</reference>
<dbReference type="OrthoDB" id="9811157at2"/>
<dbReference type="PATRIC" id="fig|1244869.3.peg.1112"/>
<sequence length="1012" mass="109705">MIDFNDTAALRPDRIDLDAVVARLRDDAGTWVPRLFPSGRREEDVWRLANIRGDAPRKQGSCVITLKGERAGEWYDFDGNQGGGVLSTIEHASGLSGRELYEFAADIAGNPPPVAAQRPAQAKPRDDAREIEFILSRAVPAQGSLVDTYLAARGLGPAICPDLLFHPDLTHWDTKSGWPAMVAMIRDGAGTPVGLHRTWLAADGTAKASIPKNRKMLGKVAAGAVRLAESADGLLGLAEGIETTLAVMRACPALPAWATLSAGNLEAVALPPEAKRVVILADHDASGTGLRAAETAAARFHREGRRVWIALPTTEGDDFNDLLVRNGADAVRATVEAAVEWTPLPDLLATNNPAQLRRRDPRLPLGFVAPTGMLPRMRADNGDLADATNRCWDIVEDANNPPWLFRVGGHPGWVECDDQGQPQPIALTENRLRHVLALVADWRKLDARNQLAPAHPPIAVVKNLLATPNPALPVLAGVVTAPVFGRDGTLVTVPGYHPSTRLLFEPPEDFVPPVVPSQPTAADVAAARTLLLDDLLGDFPFTCEAERAHALALLLLPFMRELIDGPTPLHMIEKPTPGTGASLMVEVIAEVALGATPSFMAEGRDDDEWRKRLTAKLRSMPAMVVIDNLNLKLDSGALSAALTMPAWEDRVLGVSEMTRFPIRCVWVATGNNPQFSHEMARRIVRIRLDAHVDQPWRRKAGDFRHADLRGWTKAYRSHLIAACLTLGQAWIAAGRPRQGERSLGSFDNWAAIMGGLLDVAGVPGFLTNLDETYETADAEGATWRAFIGAWWDRHGTADVATADLHQVALTSEPPLPLGDGGDRSQRTRLGKALGRMRDRIFVVGSMKLRVRAGRVSHQAQRWHLAIEQAAPDQGEHFPGPDFGEGGERHPGGDFETGERGEGCDHPEINDGGERCDGESQRSPQRSPEIREENQGSGERGERGERFSIPHIHTGACAHTHMSGDAEKRSPCSPCPLPDGNHCDFTGERGGERAPGTGSNVPPAPERWWEEVI</sequence>
<comment type="caution">
    <text evidence="4">The sequence shown here is derived from an EMBL/GenBank/DDBJ whole genome shotgun (WGS) entry which is preliminary data.</text>
</comment>
<evidence type="ECO:0000313" key="5">
    <source>
        <dbReference type="Proteomes" id="UP000011744"/>
    </source>
</evidence>
<dbReference type="Pfam" id="PF23639">
    <property type="entry name" value="DUF7146"/>
    <property type="match status" value="1"/>
</dbReference>
<dbReference type="InterPro" id="IPR006171">
    <property type="entry name" value="TOPRIM_dom"/>
</dbReference>
<dbReference type="Gene3D" id="3.40.1360.10">
    <property type="match status" value="1"/>
</dbReference>
<feature type="region of interest" description="Disordered" evidence="1">
    <location>
        <begin position="869"/>
        <end position="947"/>
    </location>
</feature>
<proteinExistence type="predicted"/>
<dbReference type="RefSeq" id="WP_008615228.1">
    <property type="nucleotide sequence ID" value="NZ_AONQ01000010.1"/>
</dbReference>
<dbReference type="Pfam" id="PF13362">
    <property type="entry name" value="Toprim_3"/>
    <property type="match status" value="1"/>
</dbReference>
<dbReference type="Proteomes" id="UP000011744">
    <property type="component" value="Unassembled WGS sequence"/>
</dbReference>
<evidence type="ECO:0000313" key="4">
    <source>
        <dbReference type="EMBL" id="EME71022.1"/>
    </source>
</evidence>
<dbReference type="AlphaFoldDB" id="M2ZUH0"/>
<evidence type="ECO:0000256" key="1">
    <source>
        <dbReference type="SAM" id="MobiDB-lite"/>
    </source>
</evidence>
<dbReference type="InterPro" id="IPR055570">
    <property type="entry name" value="DUF7146"/>
</dbReference>
<feature type="domain" description="DUF7146" evidence="3">
    <location>
        <begin position="128"/>
        <end position="227"/>
    </location>
</feature>
<feature type="compositionally biased region" description="Basic and acidic residues" evidence="1">
    <location>
        <begin position="927"/>
        <end position="947"/>
    </location>
</feature>
<dbReference type="STRING" id="1244869.H261_05534"/>
<dbReference type="eggNOG" id="COG4643">
    <property type="taxonomic scope" value="Bacteria"/>
</dbReference>
<protein>
    <submittedName>
        <fullName evidence="4">p-loop ATPase-like protein</fullName>
    </submittedName>
</protein>
<feature type="region of interest" description="Disordered" evidence="1">
    <location>
        <begin position="985"/>
        <end position="1012"/>
    </location>
</feature>